<dbReference type="Gene3D" id="1.10.510.10">
    <property type="entry name" value="Transferase(Phosphotransferase) domain 1"/>
    <property type="match status" value="1"/>
</dbReference>
<organism evidence="4 5">
    <name type="scientific">Rhizophagus clarus</name>
    <dbReference type="NCBI Taxonomy" id="94130"/>
    <lineage>
        <taxon>Eukaryota</taxon>
        <taxon>Fungi</taxon>
        <taxon>Fungi incertae sedis</taxon>
        <taxon>Mucoromycota</taxon>
        <taxon>Glomeromycotina</taxon>
        <taxon>Glomeromycetes</taxon>
        <taxon>Glomerales</taxon>
        <taxon>Glomeraceae</taxon>
        <taxon>Rhizophagus</taxon>
    </lineage>
</organism>
<accession>A0A8H3MCB1</accession>
<evidence type="ECO:0000313" key="5">
    <source>
        <dbReference type="Proteomes" id="UP000615446"/>
    </source>
</evidence>
<evidence type="ECO:0000259" key="3">
    <source>
        <dbReference type="PROSITE" id="PS50011"/>
    </source>
</evidence>
<dbReference type="InterPro" id="IPR051681">
    <property type="entry name" value="Ser/Thr_Kinases-Pseudokinases"/>
</dbReference>
<dbReference type="Proteomes" id="UP000615446">
    <property type="component" value="Unassembled WGS sequence"/>
</dbReference>
<feature type="domain" description="Protein kinase" evidence="3">
    <location>
        <begin position="35"/>
        <end position="300"/>
    </location>
</feature>
<name>A0A8H3MCB1_9GLOM</name>
<dbReference type="SUPFAM" id="SSF81901">
    <property type="entry name" value="HCP-like"/>
    <property type="match status" value="1"/>
</dbReference>
<dbReference type="Pfam" id="PF07714">
    <property type="entry name" value="PK_Tyr_Ser-Thr"/>
    <property type="match status" value="1"/>
</dbReference>
<dbReference type="AlphaFoldDB" id="A0A8H3MCB1"/>
<dbReference type="InterPro" id="IPR006597">
    <property type="entry name" value="Sel1-like"/>
</dbReference>
<protein>
    <submittedName>
        <fullName evidence="4">Kinase-like domain-containing protein</fullName>
    </submittedName>
</protein>
<keyword evidence="2" id="KW-0067">ATP-binding</keyword>
<keyword evidence="1" id="KW-0547">Nucleotide-binding</keyword>
<dbReference type="GO" id="GO:0097527">
    <property type="term" value="P:necroptotic signaling pathway"/>
    <property type="evidence" value="ECO:0007669"/>
    <property type="project" value="TreeGrafter"/>
</dbReference>
<dbReference type="Gene3D" id="1.25.40.10">
    <property type="entry name" value="Tetratricopeptide repeat domain"/>
    <property type="match status" value="1"/>
</dbReference>
<dbReference type="EMBL" id="BLAL01000356">
    <property type="protein sequence ID" value="GET04574.1"/>
    <property type="molecule type" value="Genomic_DNA"/>
</dbReference>
<dbReference type="PROSITE" id="PS50011">
    <property type="entry name" value="PROTEIN_KINASE_DOM"/>
    <property type="match status" value="1"/>
</dbReference>
<dbReference type="Pfam" id="PF08238">
    <property type="entry name" value="Sel1"/>
    <property type="match status" value="5"/>
</dbReference>
<dbReference type="InterPro" id="IPR011990">
    <property type="entry name" value="TPR-like_helical_dom_sf"/>
</dbReference>
<dbReference type="GO" id="GO:0004672">
    <property type="term" value="F:protein kinase activity"/>
    <property type="evidence" value="ECO:0007669"/>
    <property type="project" value="InterPro"/>
</dbReference>
<dbReference type="PANTHER" id="PTHR44329">
    <property type="entry name" value="SERINE/THREONINE-PROTEIN KINASE TNNI3K-RELATED"/>
    <property type="match status" value="1"/>
</dbReference>
<dbReference type="OrthoDB" id="10252171at2759"/>
<comment type="caution">
    <text evidence="4">The sequence shown here is derived from an EMBL/GenBank/DDBJ whole genome shotgun (WGS) entry which is preliminary data.</text>
</comment>
<dbReference type="InterPro" id="IPR001245">
    <property type="entry name" value="Ser-Thr/Tyr_kinase_cat_dom"/>
</dbReference>
<dbReference type="PRINTS" id="PR00109">
    <property type="entry name" value="TYRKINASE"/>
</dbReference>
<reference evidence="4" key="1">
    <citation type="submission" date="2019-10" db="EMBL/GenBank/DDBJ databases">
        <title>Conservation and host-specific expression of non-tandemly repeated heterogenous ribosome RNA gene in arbuscular mycorrhizal fungi.</title>
        <authorList>
            <person name="Maeda T."/>
            <person name="Kobayashi Y."/>
            <person name="Nakagawa T."/>
            <person name="Ezawa T."/>
            <person name="Yamaguchi K."/>
            <person name="Bino T."/>
            <person name="Nishimoto Y."/>
            <person name="Shigenobu S."/>
            <person name="Kawaguchi M."/>
        </authorList>
    </citation>
    <scope>NUCLEOTIDE SEQUENCE</scope>
    <source>
        <strain evidence="4">HR1</strain>
    </source>
</reference>
<evidence type="ECO:0000313" key="4">
    <source>
        <dbReference type="EMBL" id="GET04574.1"/>
    </source>
</evidence>
<keyword evidence="4" id="KW-0418">Kinase</keyword>
<dbReference type="SMART" id="SM00671">
    <property type="entry name" value="SEL1"/>
    <property type="match status" value="5"/>
</dbReference>
<dbReference type="SUPFAM" id="SSF56112">
    <property type="entry name" value="Protein kinase-like (PK-like)"/>
    <property type="match status" value="1"/>
</dbReference>
<dbReference type="InterPro" id="IPR011009">
    <property type="entry name" value="Kinase-like_dom_sf"/>
</dbReference>
<proteinExistence type="predicted"/>
<dbReference type="PANTHER" id="PTHR44329:SF298">
    <property type="entry name" value="MIXED LINEAGE KINASE DOMAIN-LIKE PROTEIN"/>
    <property type="match status" value="1"/>
</dbReference>
<evidence type="ECO:0000256" key="1">
    <source>
        <dbReference type="ARBA" id="ARBA00022741"/>
    </source>
</evidence>
<evidence type="ECO:0000256" key="2">
    <source>
        <dbReference type="ARBA" id="ARBA00022840"/>
    </source>
</evidence>
<gene>
    <name evidence="4" type="ORF">RCL2_003087400</name>
</gene>
<dbReference type="InterPro" id="IPR000719">
    <property type="entry name" value="Prot_kinase_dom"/>
</dbReference>
<keyword evidence="4" id="KW-0808">Transferase</keyword>
<sequence length="595" mass="69205">MSSSAESKITSNEWVYWIEESIVKKQIKYYDYKYFYDIQEISLGKFGKVYRADWKYSHSYLTLKSFFNFNIIAKEIVNEFKLQREVDFHENIIRFYGITTENQSDNSKKYLLVMEYADSGTLRNYLSERFEILTWNDKLNLAFQLANAISCLHDKDIVHRDLHSNNILVRKNIIKLADFGLSKRIEELFNYQSKLSFAYVDPQIFNNDNQMQVYSLNKKSDIYSIGVLLWEISSGRPPLCNESYDVNLSLKILQGLREMPIPNTPEDYVKIYTDCWNNEPDNRPTINQVVTKLKSIISYLKQNDSNEDIQLSNEQSLNEPLNEKISQIIHNFNKININEIEPSTSTNLIINDLEMVINELIFLLEGIRTERKKHEIINYLNNKDITSKEIYDWLLLNQDNSNSIYLLGIFNHFGIEINVDYQKAFKLYQNSMYLGNIFGIVSLGYCYQNGIGTSIDVQKAFELYQKAANLGNSRGIYNLGYCYNKGVGTNIDNQKAFELYQTSANLGYAHGMNNLGYCFDNGIGTIVDKQKAFEFYQKSANLGNSLAQYNLAIMYENGEVIKNIDQAIYWYKKSAEQGDQDAQFNLDILLINQKD</sequence>
<dbReference type="GO" id="GO:0005524">
    <property type="term" value="F:ATP binding"/>
    <property type="evidence" value="ECO:0007669"/>
    <property type="project" value="UniProtKB-KW"/>
</dbReference>